<dbReference type="GO" id="GO:0001682">
    <property type="term" value="P:tRNA 5'-leader removal"/>
    <property type="evidence" value="ECO:0007669"/>
    <property type="project" value="UniProtKB-UniRule"/>
</dbReference>
<dbReference type="Proteomes" id="UP000073816">
    <property type="component" value="Chromosome"/>
</dbReference>
<evidence type="ECO:0000256" key="3">
    <source>
        <dbReference type="ARBA" id="ARBA00022722"/>
    </source>
</evidence>
<evidence type="ECO:0000313" key="10">
    <source>
        <dbReference type="Proteomes" id="UP000073816"/>
    </source>
</evidence>
<reference evidence="9 10" key="2">
    <citation type="journal article" date="2016" name="Genome Announc.">
        <title>Complete Genome Sequence of Algoriphagus sp. Strain M8-2, Isolated from a Brackish Lake.</title>
        <authorList>
            <person name="Muraguchi Y."/>
            <person name="Kushimoto K."/>
            <person name="Ohtsubo Y."/>
            <person name="Suzuki T."/>
            <person name="Dohra H."/>
            <person name="Kimbara K."/>
            <person name="Shintani M."/>
        </authorList>
    </citation>
    <scope>NUCLEOTIDE SEQUENCE [LARGE SCALE GENOMIC DNA]</scope>
    <source>
        <strain evidence="9 10">M8-2</strain>
    </source>
</reference>
<dbReference type="PATRIC" id="fig|1727163.4.peg.3497"/>
<dbReference type="RefSeq" id="WP_067550066.1">
    <property type="nucleotide sequence ID" value="NZ_CP012836.1"/>
</dbReference>
<protein>
    <recommendedName>
        <fullName evidence="7 8">Ribonuclease P protein component</fullName>
        <shortName evidence="7">RNase P protein</shortName>
        <shortName evidence="7">RNaseP protein</shortName>
        <ecNumber evidence="7 8">3.1.26.5</ecNumber>
    </recommendedName>
    <alternativeName>
        <fullName evidence="7">Protein C5</fullName>
    </alternativeName>
</protein>
<dbReference type="GO" id="GO:0030677">
    <property type="term" value="C:ribonuclease P complex"/>
    <property type="evidence" value="ECO:0007669"/>
    <property type="project" value="TreeGrafter"/>
</dbReference>
<dbReference type="AlphaFoldDB" id="A0A142ESI1"/>
<evidence type="ECO:0000256" key="2">
    <source>
        <dbReference type="ARBA" id="ARBA00022694"/>
    </source>
</evidence>
<comment type="subunit">
    <text evidence="7">Consists of a catalytic RNA component (M1 or rnpB) and a protein subunit.</text>
</comment>
<evidence type="ECO:0000256" key="7">
    <source>
        <dbReference type="HAMAP-Rule" id="MF_00227"/>
    </source>
</evidence>
<organism evidence="9 10">
    <name type="scientific">Algoriphagus sanaruensis</name>
    <dbReference type="NCBI Taxonomy" id="1727163"/>
    <lineage>
        <taxon>Bacteria</taxon>
        <taxon>Pseudomonadati</taxon>
        <taxon>Bacteroidota</taxon>
        <taxon>Cytophagia</taxon>
        <taxon>Cytophagales</taxon>
        <taxon>Cyclobacteriaceae</taxon>
        <taxon>Algoriphagus</taxon>
    </lineage>
</organism>
<keyword evidence="10" id="KW-1185">Reference proteome</keyword>
<dbReference type="PANTHER" id="PTHR33992:SF1">
    <property type="entry name" value="RIBONUCLEASE P PROTEIN COMPONENT"/>
    <property type="match status" value="1"/>
</dbReference>
<dbReference type="InterPro" id="IPR020539">
    <property type="entry name" value="RNase_P_CS"/>
</dbReference>
<name>A0A142ESI1_9BACT</name>
<keyword evidence="2 7" id="KW-0819">tRNA processing</keyword>
<evidence type="ECO:0000256" key="1">
    <source>
        <dbReference type="ARBA" id="ARBA00002663"/>
    </source>
</evidence>
<comment type="similarity">
    <text evidence="7">Belongs to the RnpA family.</text>
</comment>
<keyword evidence="4 7" id="KW-0255">Endonuclease</keyword>
<evidence type="ECO:0000256" key="5">
    <source>
        <dbReference type="ARBA" id="ARBA00022801"/>
    </source>
</evidence>
<dbReference type="GO" id="GO:0042781">
    <property type="term" value="F:3'-tRNA processing endoribonuclease activity"/>
    <property type="evidence" value="ECO:0007669"/>
    <property type="project" value="TreeGrafter"/>
</dbReference>
<dbReference type="InterPro" id="IPR000100">
    <property type="entry name" value="RNase_P"/>
</dbReference>
<keyword evidence="6 7" id="KW-0694">RNA-binding</keyword>
<reference evidence="10" key="1">
    <citation type="submission" date="2015-09" db="EMBL/GenBank/DDBJ databases">
        <title>Complete sequence of Algoriphagus sp. M8-2.</title>
        <authorList>
            <person name="Shintani M."/>
        </authorList>
    </citation>
    <scope>NUCLEOTIDE SEQUENCE [LARGE SCALE GENOMIC DNA]</scope>
    <source>
        <strain evidence="10">M8-2</strain>
    </source>
</reference>
<evidence type="ECO:0000256" key="4">
    <source>
        <dbReference type="ARBA" id="ARBA00022759"/>
    </source>
</evidence>
<sequence>MNLRLPKSERLHADKLIKELFNEGSSFFLYPFKVIYLRKIDMIGQANQVLISVSKKKIKKASGRNYIKRRIKESYRLNKHLLKADGFILGFIFVGKPEMSFSEMEPRLIQILEKLSLEPIAHSSSNE</sequence>
<keyword evidence="3 7" id="KW-0540">Nuclease</keyword>
<proteinExistence type="inferred from homology"/>
<comment type="function">
    <text evidence="1 7">RNaseP catalyzes the removal of the 5'-leader sequence from pre-tRNA to produce the mature 5'-terminus. It can also cleave other RNA substrates such as 4.5S RNA. The protein component plays an auxiliary but essential role in vivo by binding to the 5'-leader sequence and broadening the substrate specificity of the ribozyme.</text>
</comment>
<dbReference type="OrthoDB" id="1524972at2"/>
<dbReference type="EC" id="3.1.26.5" evidence="7 8"/>
<dbReference type="GO" id="GO:0004526">
    <property type="term" value="F:ribonuclease P activity"/>
    <property type="evidence" value="ECO:0007669"/>
    <property type="project" value="UniProtKB-UniRule"/>
</dbReference>
<dbReference type="HAMAP" id="MF_00227">
    <property type="entry name" value="RNase_P"/>
    <property type="match status" value="1"/>
</dbReference>
<evidence type="ECO:0000313" key="9">
    <source>
        <dbReference type="EMBL" id="AMQ58086.1"/>
    </source>
</evidence>
<dbReference type="PROSITE" id="PS00648">
    <property type="entry name" value="RIBONUCLEASE_P"/>
    <property type="match status" value="1"/>
</dbReference>
<comment type="catalytic activity">
    <reaction evidence="7">
        <text>Endonucleolytic cleavage of RNA, removing 5'-extranucleotides from tRNA precursor.</text>
        <dbReference type="EC" id="3.1.26.5"/>
    </reaction>
</comment>
<dbReference type="InterPro" id="IPR020568">
    <property type="entry name" value="Ribosomal_Su5_D2-typ_SF"/>
</dbReference>
<accession>A0A142ESI1</accession>
<dbReference type="EMBL" id="CP012836">
    <property type="protein sequence ID" value="AMQ58086.1"/>
    <property type="molecule type" value="Genomic_DNA"/>
</dbReference>
<dbReference type="STRING" id="1727163.AO498_16685"/>
<evidence type="ECO:0000256" key="8">
    <source>
        <dbReference type="NCBIfam" id="TIGR00188"/>
    </source>
</evidence>
<dbReference type="GO" id="GO:0000049">
    <property type="term" value="F:tRNA binding"/>
    <property type="evidence" value="ECO:0007669"/>
    <property type="project" value="UniProtKB-UniRule"/>
</dbReference>
<dbReference type="Pfam" id="PF00825">
    <property type="entry name" value="Ribonuclease_P"/>
    <property type="match status" value="1"/>
</dbReference>
<gene>
    <name evidence="7" type="primary">rnpA</name>
    <name evidence="9" type="ORF">AO498_16685</name>
</gene>
<evidence type="ECO:0000256" key="6">
    <source>
        <dbReference type="ARBA" id="ARBA00022884"/>
    </source>
</evidence>
<keyword evidence="5 7" id="KW-0378">Hydrolase</keyword>
<dbReference type="KEGG" id="alm:AO498_16685"/>
<dbReference type="InterPro" id="IPR014721">
    <property type="entry name" value="Ribsml_uS5_D2-typ_fold_subgr"/>
</dbReference>
<dbReference type="NCBIfam" id="TIGR00188">
    <property type="entry name" value="rnpA"/>
    <property type="match status" value="1"/>
</dbReference>
<dbReference type="PANTHER" id="PTHR33992">
    <property type="entry name" value="RIBONUCLEASE P PROTEIN COMPONENT"/>
    <property type="match status" value="1"/>
</dbReference>
<dbReference type="SUPFAM" id="SSF54211">
    <property type="entry name" value="Ribosomal protein S5 domain 2-like"/>
    <property type="match status" value="1"/>
</dbReference>
<dbReference type="Gene3D" id="3.30.230.10">
    <property type="match status" value="1"/>
</dbReference>